<comment type="subcellular location">
    <subcellularLocation>
        <location evidence="1">Cytoplasm</location>
    </subcellularLocation>
</comment>
<dbReference type="SMART" id="SM00342">
    <property type="entry name" value="HTH_ARAC"/>
    <property type="match status" value="1"/>
</dbReference>
<comment type="function">
    <text evidence="5">Regulatory protein of the TOL plasmid xyl operons. XylS activates the xylXYZLTEGFJQKIH operon required for the degradation of toluene, m-xylene and p-xylene.</text>
</comment>
<reference evidence="7" key="7">
    <citation type="journal article" date="2010" name="J. Bacteriol.">
        <title>Pmr, a histone-like protein H1 (H-NS) family protein encoded by the IncP-7 plasmid pCAR1, is a key global regulator that alters host function.</title>
        <authorList>
            <person name="Yun C.S."/>
            <person name="Suzuki C."/>
            <person name="Naito K."/>
            <person name="Takeda T."/>
            <person name="Takahashi Y."/>
            <person name="Sai F."/>
            <person name="Terabayashi T."/>
            <person name="Miyakoshi M."/>
            <person name="Shintani M."/>
            <person name="Nishida H."/>
            <person name="Yamane H."/>
            <person name="Nojiri H."/>
        </authorList>
    </citation>
    <scope>NUCLEOTIDE SEQUENCE</scope>
    <source>
        <strain evidence="7">CA10</strain>
        <plasmid evidence="7">pCAR1.2</plasmid>
    </source>
</reference>
<reference evidence="7" key="3">
    <citation type="journal article" date="2009" name="Appl. Environ. Microbiol.">
        <title>Carbazole-degradative IncP-7 plasmid pCAR1.2 is structurally unstable in Pseudomonas fluorescens Pf0-1, which accumulates catechol, the intermediate of the carbazole degradation pathway.</title>
        <authorList>
            <person name="Takahashi Y."/>
            <person name="Shintani M."/>
            <person name="Li L."/>
            <person name="Yamane H."/>
            <person name="Nojiri H."/>
        </authorList>
    </citation>
    <scope>NUCLEOTIDE SEQUENCE</scope>
    <source>
        <strain evidence="7">CA10</strain>
        <plasmid evidence="7">pCAR1.2</plasmid>
    </source>
</reference>
<geneLocation type="plasmid" evidence="7">
    <name>pCAR1.2</name>
</geneLocation>
<keyword evidence="4" id="KW-0804">Transcription</keyword>
<reference evidence="7" key="4">
    <citation type="journal article" date="2009" name="Biosci. Biotechnol. Biochem.">
        <title>The complete nucleotide sequence of pCAR2: pCAR2 and pCAR1 were structurally identical IncP-7 carbazole degradative plasmids.</title>
        <authorList>
            <person name="Takahashi Y."/>
            <person name="Shintani M."/>
            <person name="Yamane H."/>
            <person name="Nojiri H."/>
        </authorList>
    </citation>
    <scope>NUCLEOTIDE SEQUENCE</scope>
    <source>
        <strain evidence="7">CA10</strain>
        <plasmid evidence="7">pCAR1.2</plasmid>
    </source>
</reference>
<dbReference type="GO" id="GO:0003700">
    <property type="term" value="F:DNA-binding transcription factor activity"/>
    <property type="evidence" value="ECO:0007669"/>
    <property type="project" value="InterPro"/>
</dbReference>
<gene>
    <name evidence="7" type="primary">antR</name>
</gene>
<dbReference type="SUPFAM" id="SSF46689">
    <property type="entry name" value="Homeodomain-like"/>
    <property type="match status" value="1"/>
</dbReference>
<reference evidence="7" key="5">
    <citation type="journal article" date="2009" name="BMC Genomics">
        <title>High-resolution mapping of plasmid transcriptomes in different host bacteria.</title>
        <authorList>
            <person name="Miyakoshi M."/>
            <person name="Nishida H."/>
            <person name="Shintani M."/>
            <person name="Yamane H."/>
            <person name="Nojiri H."/>
        </authorList>
    </citation>
    <scope>NUCLEOTIDE SEQUENCE</scope>
    <source>
        <strain evidence="7">CA10</strain>
        <plasmid evidence="7">pCAR1.2</plasmid>
    </source>
</reference>
<reference evidence="7" key="6">
    <citation type="journal article" date="2010" name="Environ. Microbiol.">
        <title>Response of the Pseudomonas host chromosomal transcriptome to carriage of the IncP-7 plasmid pCAR1.</title>
        <authorList>
            <person name="Shintani M."/>
            <person name="Takahashi Y."/>
            <person name="Tokumaru H."/>
            <person name="Kadota K."/>
            <person name="Hara H."/>
            <person name="Miyakoshi M."/>
            <person name="Naito K."/>
            <person name="Yamane H."/>
            <person name="Nishida H."/>
            <person name="Nojiri H."/>
        </authorList>
    </citation>
    <scope>NUCLEOTIDE SEQUENCE</scope>
    <source>
        <strain evidence="7">CA10</strain>
        <plasmid evidence="7">pCAR1.2</plasmid>
    </source>
</reference>
<evidence type="ECO:0000259" key="6">
    <source>
        <dbReference type="PROSITE" id="PS01124"/>
    </source>
</evidence>
<organism evidence="7">
    <name type="scientific">Pseudomonas putida</name>
    <name type="common">Arthrobacter siderocapsulatus</name>
    <dbReference type="NCBI Taxonomy" id="303"/>
    <lineage>
        <taxon>Bacteria</taxon>
        <taxon>Pseudomonadati</taxon>
        <taxon>Pseudomonadota</taxon>
        <taxon>Gammaproteobacteria</taxon>
        <taxon>Pseudomonadales</taxon>
        <taxon>Pseudomonadaceae</taxon>
        <taxon>Pseudomonas</taxon>
    </lineage>
</organism>
<dbReference type="GO" id="GO:0005737">
    <property type="term" value="C:cytoplasm"/>
    <property type="evidence" value="ECO:0007669"/>
    <property type="project" value="UniProtKB-SubCell"/>
</dbReference>
<keyword evidence="3" id="KW-0238">DNA-binding</keyword>
<dbReference type="PROSITE" id="PS01124">
    <property type="entry name" value="HTH_ARAC_FAMILY_2"/>
    <property type="match status" value="1"/>
</dbReference>
<evidence type="ECO:0000256" key="4">
    <source>
        <dbReference type="ARBA" id="ARBA00023163"/>
    </source>
</evidence>
<evidence type="ECO:0000313" key="7">
    <source>
        <dbReference type="EMBL" id="BAH09941.1"/>
    </source>
</evidence>
<dbReference type="InterPro" id="IPR050204">
    <property type="entry name" value="AraC_XylS_family_regulators"/>
</dbReference>
<feature type="domain" description="HTH araC/xylS-type" evidence="6">
    <location>
        <begin position="229"/>
        <end position="329"/>
    </location>
</feature>
<reference evidence="7" key="1">
    <citation type="journal article" date="2005" name="Appl. Microbiol. Biotechnol.">
        <title>Large plasmid pCAR2 and class II transposon Tn4676 are functional mobile genetic elements to distribute the carbazole/dioxin-degradative car gene cluster in different bacteria.</title>
        <authorList>
            <person name="Shintani M."/>
            <person name="Yoshida T."/>
            <person name="Habe H."/>
            <person name="Omori T."/>
            <person name="Nojiri H."/>
        </authorList>
    </citation>
    <scope>NUCLEOTIDE SEQUENCE</scope>
    <source>
        <strain evidence="7">CA10</strain>
        <plasmid evidence="7">pCAR1.2</plasmid>
    </source>
</reference>
<dbReference type="InterPro" id="IPR035418">
    <property type="entry name" value="AraC-bd_2"/>
</dbReference>
<dbReference type="Gene3D" id="1.10.10.60">
    <property type="entry name" value="Homeodomain-like"/>
    <property type="match status" value="1"/>
</dbReference>
<dbReference type="AlphaFoldDB" id="B7XGD3"/>
<dbReference type="InterPro" id="IPR018062">
    <property type="entry name" value="HTH_AraC-typ_CS"/>
</dbReference>
<dbReference type="EMBL" id="AB474758">
    <property type="protein sequence ID" value="BAH09941.1"/>
    <property type="molecule type" value="Genomic_DNA"/>
</dbReference>
<reference evidence="7" key="2">
    <citation type="journal article" date="2005" name="Biotechnol. Lett.">
        <title>Recipient range of IncP-7 conjugative plasmid pCAR2 from Pseudomonas putida HS01 is broader than from other Pseudomonas strains.</title>
        <authorList>
            <person name="Shintani M."/>
            <person name="Habe H."/>
            <person name="Tsuda M."/>
            <person name="Omori T."/>
            <person name="Yamane H."/>
            <person name="Nojiri H."/>
        </authorList>
    </citation>
    <scope>NUCLEOTIDE SEQUENCE</scope>
    <source>
        <strain evidence="7">CA10</strain>
        <plasmid evidence="7">pCAR1.2</plasmid>
    </source>
</reference>
<evidence type="ECO:0000256" key="3">
    <source>
        <dbReference type="ARBA" id="ARBA00023125"/>
    </source>
</evidence>
<keyword evidence="2" id="KW-0805">Transcription regulation</keyword>
<dbReference type="PANTHER" id="PTHR46796">
    <property type="entry name" value="HTH-TYPE TRANSCRIPTIONAL ACTIVATOR RHAS-RELATED"/>
    <property type="match status" value="1"/>
</dbReference>
<name>B7XGD3_PSEPU</name>
<evidence type="ECO:0000256" key="2">
    <source>
        <dbReference type="ARBA" id="ARBA00023015"/>
    </source>
</evidence>
<dbReference type="Pfam" id="PF12833">
    <property type="entry name" value="HTH_18"/>
    <property type="match status" value="1"/>
</dbReference>
<dbReference type="PROSITE" id="PS00041">
    <property type="entry name" value="HTH_ARAC_FAMILY_1"/>
    <property type="match status" value="1"/>
</dbReference>
<evidence type="ECO:0000256" key="1">
    <source>
        <dbReference type="ARBA" id="ARBA00004496"/>
    </source>
</evidence>
<dbReference type="Pfam" id="PF14525">
    <property type="entry name" value="AraC_binding_2"/>
    <property type="match status" value="1"/>
</dbReference>
<sequence>MMSTSLDVHVRDIRIERYDLNGARQWMAGICGPHLLKTQYPNRIQFHHSANVLKSMSTILGVIEYGTDVTVGIEDVEHLNSYSLSLPLVGEQHLSKDGCQVTSDRDSAIIVSPHENQELTINGDCRKVQVVITRAAMRKSLEDMLQRPLETPLRFEPVMDAVNGASASWWRMARYFIGELERSRELYDQTFFTRDIESSLIKGLILAQPNNYSDELRDVLGVKLPHYLIRAKQYIHDNAREVLHLEDIEAISGVSRFKLFEGFKKYFGMSPMAYLKKYRLDAVRQEILEDNSARNISVIAMGWGFNHLGRFSSEYRKLFDETPSSTLQRNEARRNRSL</sequence>
<dbReference type="GO" id="GO:0009893">
    <property type="term" value="P:positive regulation of metabolic process"/>
    <property type="evidence" value="ECO:0007669"/>
    <property type="project" value="UniProtKB-ARBA"/>
</dbReference>
<dbReference type="InterPro" id="IPR018060">
    <property type="entry name" value="HTH_AraC"/>
</dbReference>
<accession>B7XGD3</accession>
<keyword evidence="7" id="KW-0614">Plasmid</keyword>
<dbReference type="PANTHER" id="PTHR46796:SF12">
    <property type="entry name" value="HTH-TYPE DNA-BINDING TRANSCRIPTIONAL ACTIVATOR EUTR"/>
    <property type="match status" value="1"/>
</dbReference>
<dbReference type="InterPro" id="IPR009057">
    <property type="entry name" value="Homeodomain-like_sf"/>
</dbReference>
<proteinExistence type="predicted"/>
<evidence type="ECO:0000256" key="5">
    <source>
        <dbReference type="ARBA" id="ARBA00037345"/>
    </source>
</evidence>
<dbReference type="GO" id="GO:0043565">
    <property type="term" value="F:sequence-specific DNA binding"/>
    <property type="evidence" value="ECO:0007669"/>
    <property type="project" value="InterPro"/>
</dbReference>
<protein>
    <submittedName>
        <fullName evidence="7">Transcriptional regulator</fullName>
    </submittedName>
</protein>